<dbReference type="Proteomes" id="UP000596742">
    <property type="component" value="Unassembled WGS sequence"/>
</dbReference>
<evidence type="ECO:0000313" key="2">
    <source>
        <dbReference type="EMBL" id="VDI47522.1"/>
    </source>
</evidence>
<dbReference type="PANTHER" id="PTHR37984:SF8">
    <property type="entry name" value="CCHC-TYPE DOMAIN-CONTAINING PROTEIN"/>
    <property type="match status" value="1"/>
</dbReference>
<dbReference type="Gene3D" id="3.10.10.10">
    <property type="entry name" value="HIV Type 1 Reverse Transcriptase, subunit A, domain 1"/>
    <property type="match status" value="1"/>
</dbReference>
<proteinExistence type="predicted"/>
<dbReference type="InterPro" id="IPR000477">
    <property type="entry name" value="RT_dom"/>
</dbReference>
<gene>
    <name evidence="2" type="ORF">MGAL_10B048809</name>
</gene>
<dbReference type="CDD" id="cd01647">
    <property type="entry name" value="RT_LTR"/>
    <property type="match status" value="1"/>
</dbReference>
<comment type="caution">
    <text evidence="2">The sequence shown here is derived from an EMBL/GenBank/DDBJ whole genome shotgun (WGS) entry which is preliminary data.</text>
</comment>
<keyword evidence="3" id="KW-1185">Reference proteome</keyword>
<dbReference type="InterPro" id="IPR043502">
    <property type="entry name" value="DNA/RNA_pol_sf"/>
</dbReference>
<evidence type="ECO:0000313" key="3">
    <source>
        <dbReference type="Proteomes" id="UP000596742"/>
    </source>
</evidence>
<name>A0A8B6FDG9_MYTGA</name>
<sequence>MNLVTINYDNIQALDINEISLSEKSVFRQYKDVFDGTGCLPGTYRLEIDETVRPVVHPPRKIPVALRDKLKTELERLTDKEMITPVTEPTPWVNNLVIVEKPNKLRICLDPRDLNKAIKRSHYPMPTIEELLPDLNKARIFSVADARNGFWHVKLDNDSSMLTTFNTPHGRFRWLRMPFGLNSAPEEIPT</sequence>
<dbReference type="InterPro" id="IPR050951">
    <property type="entry name" value="Retrovirus_Pol_polyprotein"/>
</dbReference>
<accession>A0A8B6FDG9</accession>
<dbReference type="AlphaFoldDB" id="A0A8B6FDG9"/>
<dbReference type="FunFam" id="3.10.10.10:FF:000003">
    <property type="entry name" value="Retrovirus-related Pol polyprotein from transposon 297-like Protein"/>
    <property type="match status" value="1"/>
</dbReference>
<protein>
    <recommendedName>
        <fullName evidence="1">Reverse transcriptase domain-containing protein</fullName>
    </recommendedName>
</protein>
<dbReference type="Pfam" id="PF00078">
    <property type="entry name" value="RVT_1"/>
    <property type="match status" value="1"/>
</dbReference>
<organism evidence="2 3">
    <name type="scientific">Mytilus galloprovincialis</name>
    <name type="common">Mediterranean mussel</name>
    <dbReference type="NCBI Taxonomy" id="29158"/>
    <lineage>
        <taxon>Eukaryota</taxon>
        <taxon>Metazoa</taxon>
        <taxon>Spiralia</taxon>
        <taxon>Lophotrochozoa</taxon>
        <taxon>Mollusca</taxon>
        <taxon>Bivalvia</taxon>
        <taxon>Autobranchia</taxon>
        <taxon>Pteriomorphia</taxon>
        <taxon>Mytilida</taxon>
        <taxon>Mytiloidea</taxon>
        <taxon>Mytilidae</taxon>
        <taxon>Mytilinae</taxon>
        <taxon>Mytilus</taxon>
    </lineage>
</organism>
<feature type="domain" description="Reverse transcriptase" evidence="1">
    <location>
        <begin position="101"/>
        <end position="185"/>
    </location>
</feature>
<dbReference type="PANTHER" id="PTHR37984">
    <property type="entry name" value="PROTEIN CBG26694"/>
    <property type="match status" value="1"/>
</dbReference>
<reference evidence="2" key="1">
    <citation type="submission" date="2018-11" db="EMBL/GenBank/DDBJ databases">
        <authorList>
            <person name="Alioto T."/>
            <person name="Alioto T."/>
        </authorList>
    </citation>
    <scope>NUCLEOTIDE SEQUENCE</scope>
</reference>
<dbReference type="SUPFAM" id="SSF56672">
    <property type="entry name" value="DNA/RNA polymerases"/>
    <property type="match status" value="1"/>
</dbReference>
<evidence type="ECO:0000259" key="1">
    <source>
        <dbReference type="Pfam" id="PF00078"/>
    </source>
</evidence>
<dbReference type="OrthoDB" id="5982854at2759"/>
<dbReference type="EMBL" id="UYJE01006618">
    <property type="protein sequence ID" value="VDI47522.1"/>
    <property type="molecule type" value="Genomic_DNA"/>
</dbReference>